<keyword evidence="3" id="KW-1185">Reference proteome</keyword>
<evidence type="ECO:0000256" key="1">
    <source>
        <dbReference type="SAM" id="MobiDB-lite"/>
    </source>
</evidence>
<dbReference type="AlphaFoldDB" id="A0AAP0NUP8"/>
<evidence type="ECO:0000313" key="3">
    <source>
        <dbReference type="Proteomes" id="UP001419268"/>
    </source>
</evidence>
<gene>
    <name evidence="2" type="ORF">Scep_017052</name>
</gene>
<name>A0AAP0NUP8_9MAGN</name>
<accession>A0AAP0NUP8</accession>
<sequence length="58" mass="6436">MEAEPPWPTERGTGEMVRRSPLSSKPIGVGVGSQPQHLTKKKKKNWQNKAAALSLQRI</sequence>
<dbReference type="Proteomes" id="UP001419268">
    <property type="component" value="Unassembled WGS sequence"/>
</dbReference>
<reference evidence="2 3" key="1">
    <citation type="submission" date="2024-01" db="EMBL/GenBank/DDBJ databases">
        <title>Genome assemblies of Stephania.</title>
        <authorList>
            <person name="Yang L."/>
        </authorList>
    </citation>
    <scope>NUCLEOTIDE SEQUENCE [LARGE SCALE GENOMIC DNA]</scope>
    <source>
        <strain evidence="2">JXDWG</strain>
        <tissue evidence="2">Leaf</tissue>
    </source>
</reference>
<organism evidence="2 3">
    <name type="scientific">Stephania cephalantha</name>
    <dbReference type="NCBI Taxonomy" id="152367"/>
    <lineage>
        <taxon>Eukaryota</taxon>
        <taxon>Viridiplantae</taxon>
        <taxon>Streptophyta</taxon>
        <taxon>Embryophyta</taxon>
        <taxon>Tracheophyta</taxon>
        <taxon>Spermatophyta</taxon>
        <taxon>Magnoliopsida</taxon>
        <taxon>Ranunculales</taxon>
        <taxon>Menispermaceae</taxon>
        <taxon>Menispermoideae</taxon>
        <taxon>Cissampelideae</taxon>
        <taxon>Stephania</taxon>
    </lineage>
</organism>
<protein>
    <submittedName>
        <fullName evidence="2">Uncharacterized protein</fullName>
    </submittedName>
</protein>
<proteinExistence type="predicted"/>
<evidence type="ECO:0000313" key="2">
    <source>
        <dbReference type="EMBL" id="KAK9118959.1"/>
    </source>
</evidence>
<comment type="caution">
    <text evidence="2">The sequence shown here is derived from an EMBL/GenBank/DDBJ whole genome shotgun (WGS) entry which is preliminary data.</text>
</comment>
<feature type="region of interest" description="Disordered" evidence="1">
    <location>
        <begin position="1"/>
        <end position="58"/>
    </location>
</feature>
<dbReference type="EMBL" id="JBBNAG010000007">
    <property type="protein sequence ID" value="KAK9118959.1"/>
    <property type="molecule type" value="Genomic_DNA"/>
</dbReference>